<feature type="compositionally biased region" description="Low complexity" evidence="2">
    <location>
        <begin position="585"/>
        <end position="611"/>
    </location>
</feature>
<dbReference type="SMART" id="SM00462">
    <property type="entry name" value="PTB"/>
    <property type="match status" value="2"/>
</dbReference>
<dbReference type="CDD" id="cd00201">
    <property type="entry name" value="WW"/>
    <property type="match status" value="1"/>
</dbReference>
<keyword evidence="1" id="KW-0677">Repeat</keyword>
<dbReference type="AlphaFoldDB" id="A0A812BM65"/>
<feature type="compositionally biased region" description="Acidic residues" evidence="2">
    <location>
        <begin position="380"/>
        <end position="402"/>
    </location>
</feature>
<dbReference type="InterPro" id="IPR001202">
    <property type="entry name" value="WW_dom"/>
</dbReference>
<dbReference type="Gene3D" id="2.30.29.30">
    <property type="entry name" value="Pleckstrin-homology domain (PH domain)/Phosphotyrosine-binding domain (PTB)"/>
    <property type="match status" value="2"/>
</dbReference>
<feature type="region of interest" description="Disordered" evidence="2">
    <location>
        <begin position="65"/>
        <end position="91"/>
    </location>
</feature>
<dbReference type="SUPFAM" id="SSF51045">
    <property type="entry name" value="WW domain"/>
    <property type="match status" value="1"/>
</dbReference>
<dbReference type="OrthoDB" id="5969782at2759"/>
<dbReference type="EMBL" id="CAHIKZ030000724">
    <property type="protein sequence ID" value="CAE1235687.1"/>
    <property type="molecule type" value="Genomic_DNA"/>
</dbReference>
<feature type="compositionally biased region" description="Acidic residues" evidence="2">
    <location>
        <begin position="225"/>
        <end position="287"/>
    </location>
</feature>
<evidence type="ECO:0000256" key="2">
    <source>
        <dbReference type="SAM" id="MobiDB-lite"/>
    </source>
</evidence>
<name>A0A812BM65_ACAPH</name>
<dbReference type="GO" id="GO:0005737">
    <property type="term" value="C:cytoplasm"/>
    <property type="evidence" value="ECO:0007669"/>
    <property type="project" value="TreeGrafter"/>
</dbReference>
<sequence length="1007" mass="113253">MSESPVDNTEPFLSFANPNYQFEDRLNSNIGNLLSGTTSSSGPGSNLVSLEHTISGSLKDHLISTHPGDLTDRNNTTTTTLNSTTGTPPSSYINEEDLDLDIHHLSFSSSAQFNLDEEKENIGLCADDRRNYDKSIHLDRVDPLQQHYNTLPLAIKQRKRYAQLDLSSMGIDLSPSDGHNPLAAGHELGLLMSPCDGTEDAVSDDDDTSGTYEQLEKDPLLVYKDDDDDEEEDEEDDDDDDDDDDEDEEDEEGMGVYELDEEDDDEVGYPEQDDYDDDDDEEDEEEDNRLNEDERRRKNIKENLSMCMQQVEIVGMTTAGGIGCNRDLNSLSDEKPRSFLEYYSLLEAKARERQERDDINEADQLDSTDVNIIHKADVCDSQDEDDDAEEVEEIEDDEDEEYENTKVISFEKSNNLKNEQYINSPDSHDSGIQSDTRLDENILNIPSEITRIPSGEKDCYEKFNDEKLGLDDCNDIDDDDGVHAVDDDVDEVDNVKDIEDDDEEEEDDYDDDDDDDQDSVEENNSETLTDSKMDSEENTPVEQLPQGWERHEDEDGPYYWHIQSGTIQRSPPPPPSPGQLETKRSNSNSSDSSQASAPSSVPSSPNSTSSNTEEHLQAFESHVLKYAAKSLQSLCSSTEKSPVPVRKFSKHEPVRFAVRSFGWVCIADDDLSPAKSSKAVNKCILDLSLGRNDLNDVVGRWGDGKDLYMDLDDHSLRLVSPVDETILNIQPIHTIRVWGVGRDNGRDFAYVSRDKTTRKHMCHVFRCDSPAREIANTLRDICKRIMLEQGLQQNANMNRLNRPTDLPNLEGGGNGTGQPNGQKLTFQNLYNNTSFPTPMEEPKKVIRCHYLGFKEVFKASGMDTLNNAIESLYTKVPPEMWVFVNVAIAPSTITISEHSNPDKKIDECRVRFLSFMGIAMSNIKLCAFIMHTAEDQYFAHVFHCEPSAGPLCKTIEAACKLRYQKCLDAHPQTPTSQNSQNKSLGASIRKGVKSIVNSISHKYRPPK</sequence>
<feature type="compositionally biased region" description="Low complexity" evidence="2">
    <location>
        <begin position="73"/>
        <end position="91"/>
    </location>
</feature>
<accession>A0A812BM65</accession>
<feature type="domain" description="PID" evidence="3">
    <location>
        <begin position="850"/>
        <end position="972"/>
    </location>
</feature>
<dbReference type="InterPro" id="IPR039576">
    <property type="entry name" value="APBB1/2/3"/>
</dbReference>
<evidence type="ECO:0000256" key="1">
    <source>
        <dbReference type="ARBA" id="ARBA00022737"/>
    </source>
</evidence>
<dbReference type="InterPro" id="IPR036020">
    <property type="entry name" value="WW_dom_sf"/>
</dbReference>
<keyword evidence="6" id="KW-1185">Reference proteome</keyword>
<feature type="domain" description="WW" evidence="4">
    <location>
        <begin position="542"/>
        <end position="574"/>
    </location>
</feature>
<dbReference type="InterPro" id="IPR006020">
    <property type="entry name" value="PTB/PI_dom"/>
</dbReference>
<feature type="region of interest" description="Disordered" evidence="2">
    <location>
        <begin position="468"/>
        <end position="614"/>
    </location>
</feature>
<dbReference type="FunFam" id="2.30.29.30:FF:000034">
    <property type="entry name" value="amyloid beta A4 precursor protein-binding family B member 2"/>
    <property type="match status" value="1"/>
</dbReference>
<protein>
    <submittedName>
        <fullName evidence="5">APBB2</fullName>
    </submittedName>
</protein>
<dbReference type="InterPro" id="IPR011993">
    <property type="entry name" value="PH-like_dom_sf"/>
</dbReference>
<gene>
    <name evidence="5" type="ORF">SPHA_19910</name>
</gene>
<feature type="compositionally biased region" description="Polar residues" evidence="2">
    <location>
        <begin position="417"/>
        <end position="435"/>
    </location>
</feature>
<dbReference type="Gene3D" id="2.20.70.10">
    <property type="match status" value="1"/>
</dbReference>
<feature type="compositionally biased region" description="Acidic residues" evidence="2">
    <location>
        <begin position="487"/>
        <end position="524"/>
    </location>
</feature>
<dbReference type="SUPFAM" id="SSF50729">
    <property type="entry name" value="PH domain-like"/>
    <property type="match status" value="2"/>
</dbReference>
<dbReference type="Proteomes" id="UP000597762">
    <property type="component" value="Unassembled WGS sequence"/>
</dbReference>
<dbReference type="CDD" id="cd01271">
    <property type="entry name" value="PTB2_Fe65"/>
    <property type="match status" value="1"/>
</dbReference>
<evidence type="ECO:0000259" key="4">
    <source>
        <dbReference type="PROSITE" id="PS50020"/>
    </source>
</evidence>
<reference evidence="5" key="1">
    <citation type="submission" date="2021-01" db="EMBL/GenBank/DDBJ databases">
        <authorList>
            <person name="Li R."/>
            <person name="Bekaert M."/>
        </authorList>
    </citation>
    <scope>NUCLEOTIDE SEQUENCE</scope>
    <source>
        <strain evidence="5">Farmed</strain>
    </source>
</reference>
<dbReference type="GO" id="GO:0001540">
    <property type="term" value="F:amyloid-beta binding"/>
    <property type="evidence" value="ECO:0007669"/>
    <property type="project" value="InterPro"/>
</dbReference>
<dbReference type="PROSITE" id="PS01179">
    <property type="entry name" value="PID"/>
    <property type="match status" value="2"/>
</dbReference>
<dbReference type="Pfam" id="PF00640">
    <property type="entry name" value="PID"/>
    <property type="match status" value="1"/>
</dbReference>
<feature type="region of interest" description="Disordered" evidence="2">
    <location>
        <begin position="190"/>
        <end position="297"/>
    </location>
</feature>
<feature type="region of interest" description="Disordered" evidence="2">
    <location>
        <begin position="377"/>
        <end position="404"/>
    </location>
</feature>
<feature type="domain" description="PID" evidence="3">
    <location>
        <begin position="654"/>
        <end position="782"/>
    </location>
</feature>
<dbReference type="CDD" id="cd01272">
    <property type="entry name" value="PTB1_Fe65"/>
    <property type="match status" value="1"/>
</dbReference>
<dbReference type="PANTHER" id="PTHR14058:SF8">
    <property type="entry name" value="PROTEIN FE65 HOMOLOG"/>
    <property type="match status" value="1"/>
</dbReference>
<evidence type="ECO:0000259" key="3">
    <source>
        <dbReference type="PROSITE" id="PS01179"/>
    </source>
</evidence>
<feature type="compositionally biased region" description="Acidic residues" evidence="2">
    <location>
        <begin position="197"/>
        <end position="208"/>
    </location>
</feature>
<dbReference type="FunFam" id="2.30.29.30:FF:000317">
    <property type="entry name" value="Amyloid beta A4 protein-binding family B member"/>
    <property type="match status" value="1"/>
</dbReference>
<proteinExistence type="predicted"/>
<dbReference type="GO" id="GO:0005634">
    <property type="term" value="C:nucleus"/>
    <property type="evidence" value="ECO:0007669"/>
    <property type="project" value="TreeGrafter"/>
</dbReference>
<dbReference type="GO" id="GO:0006355">
    <property type="term" value="P:regulation of DNA-templated transcription"/>
    <property type="evidence" value="ECO:0007669"/>
    <property type="project" value="TreeGrafter"/>
</dbReference>
<feature type="region of interest" description="Disordered" evidence="2">
    <location>
        <begin position="417"/>
        <end position="438"/>
    </location>
</feature>
<comment type="caution">
    <text evidence="5">The sequence shown here is derived from an EMBL/GenBank/DDBJ whole genome shotgun (WGS) entry which is preliminary data.</text>
</comment>
<evidence type="ECO:0000313" key="5">
    <source>
        <dbReference type="EMBL" id="CAE1235687.1"/>
    </source>
</evidence>
<evidence type="ECO:0000313" key="6">
    <source>
        <dbReference type="Proteomes" id="UP000597762"/>
    </source>
</evidence>
<organism evidence="5 6">
    <name type="scientific">Acanthosepion pharaonis</name>
    <name type="common">Pharaoh cuttlefish</name>
    <name type="synonym">Sepia pharaonis</name>
    <dbReference type="NCBI Taxonomy" id="158019"/>
    <lineage>
        <taxon>Eukaryota</taxon>
        <taxon>Metazoa</taxon>
        <taxon>Spiralia</taxon>
        <taxon>Lophotrochozoa</taxon>
        <taxon>Mollusca</taxon>
        <taxon>Cephalopoda</taxon>
        <taxon>Coleoidea</taxon>
        <taxon>Decapodiformes</taxon>
        <taxon>Sepiida</taxon>
        <taxon>Sepiina</taxon>
        <taxon>Sepiidae</taxon>
        <taxon>Acanthosepion</taxon>
    </lineage>
</organism>
<dbReference type="PROSITE" id="PS50020">
    <property type="entry name" value="WW_DOMAIN_2"/>
    <property type="match status" value="1"/>
</dbReference>
<dbReference type="PANTHER" id="PTHR14058">
    <property type="entry name" value="AMYLOID BETA A4 PRECURSOR PROTEIN-BINDING FAMILY B"/>
    <property type="match status" value="1"/>
</dbReference>